<dbReference type="Gene3D" id="3.90.950.10">
    <property type="match status" value="1"/>
</dbReference>
<keyword evidence="2 3" id="KW-0378">Hydrolase</keyword>
<evidence type="ECO:0000256" key="1">
    <source>
        <dbReference type="ARBA" id="ARBA00001968"/>
    </source>
</evidence>
<evidence type="ECO:0000313" key="5">
    <source>
        <dbReference type="Proteomes" id="UP000520814"/>
    </source>
</evidence>
<dbReference type="PANTHER" id="PTHR43213:SF5">
    <property type="entry name" value="BIFUNCTIONAL DTTP_UTP PYROPHOSPHATASE_METHYLTRANSFERASE PROTEIN-RELATED"/>
    <property type="match status" value="1"/>
</dbReference>
<dbReference type="Pfam" id="PF02545">
    <property type="entry name" value="Maf"/>
    <property type="match status" value="1"/>
</dbReference>
<dbReference type="GO" id="GO:0005737">
    <property type="term" value="C:cytoplasm"/>
    <property type="evidence" value="ECO:0007669"/>
    <property type="project" value="UniProtKB-SubCell"/>
</dbReference>
<proteinExistence type="inferred from homology"/>
<dbReference type="SUPFAM" id="SSF52972">
    <property type="entry name" value="ITPase-like"/>
    <property type="match status" value="1"/>
</dbReference>
<dbReference type="EC" id="3.6.1.9" evidence="3"/>
<dbReference type="GO" id="GO:0009117">
    <property type="term" value="P:nucleotide metabolic process"/>
    <property type="evidence" value="ECO:0007669"/>
    <property type="project" value="UniProtKB-KW"/>
</dbReference>
<evidence type="ECO:0000256" key="3">
    <source>
        <dbReference type="HAMAP-Rule" id="MF_00528"/>
    </source>
</evidence>
<organism evidence="4 5">
    <name type="scientific">Armatimonas rosea</name>
    <dbReference type="NCBI Taxonomy" id="685828"/>
    <lineage>
        <taxon>Bacteria</taxon>
        <taxon>Bacillati</taxon>
        <taxon>Armatimonadota</taxon>
        <taxon>Armatimonadia</taxon>
        <taxon>Armatimonadales</taxon>
        <taxon>Armatimonadaceae</taxon>
        <taxon>Armatimonas</taxon>
    </lineage>
</organism>
<comment type="catalytic activity">
    <reaction evidence="3">
        <text>a 2'-deoxyribonucleoside 5'-triphosphate + H2O = a 2'-deoxyribonucleoside 5'-phosphate + diphosphate + H(+)</text>
        <dbReference type="Rhea" id="RHEA:44644"/>
        <dbReference type="ChEBI" id="CHEBI:15377"/>
        <dbReference type="ChEBI" id="CHEBI:15378"/>
        <dbReference type="ChEBI" id="CHEBI:33019"/>
        <dbReference type="ChEBI" id="CHEBI:61560"/>
        <dbReference type="ChEBI" id="CHEBI:65317"/>
        <dbReference type="EC" id="3.6.1.9"/>
    </reaction>
</comment>
<keyword evidence="5" id="KW-1185">Reference proteome</keyword>
<dbReference type="CDD" id="cd00555">
    <property type="entry name" value="Maf"/>
    <property type="match status" value="1"/>
</dbReference>
<dbReference type="NCBIfam" id="TIGR00172">
    <property type="entry name" value="maf"/>
    <property type="match status" value="1"/>
</dbReference>
<comment type="caution">
    <text evidence="3">Lacks conserved residue(s) required for the propagation of feature annotation.</text>
</comment>
<comment type="function">
    <text evidence="3">Nucleoside triphosphate pyrophosphatase. May have a dual role in cell division arrest and in preventing the incorporation of modified nucleotides into cellular nucleic acids.</text>
</comment>
<comment type="caution">
    <text evidence="4">The sequence shown here is derived from an EMBL/GenBank/DDBJ whole genome shotgun (WGS) entry which is preliminary data.</text>
</comment>
<dbReference type="EMBL" id="JACHGW010000002">
    <property type="protein sequence ID" value="MBB6050391.1"/>
    <property type="molecule type" value="Genomic_DNA"/>
</dbReference>
<evidence type="ECO:0000313" key="4">
    <source>
        <dbReference type="EMBL" id="MBB6050391.1"/>
    </source>
</evidence>
<reference evidence="4 5" key="1">
    <citation type="submission" date="2020-08" db="EMBL/GenBank/DDBJ databases">
        <title>Genomic Encyclopedia of Type Strains, Phase IV (KMG-IV): sequencing the most valuable type-strain genomes for metagenomic binning, comparative biology and taxonomic classification.</title>
        <authorList>
            <person name="Goeker M."/>
        </authorList>
    </citation>
    <scope>NUCLEOTIDE SEQUENCE [LARGE SCALE GENOMIC DNA]</scope>
    <source>
        <strain evidence="4 5">DSM 23562</strain>
    </source>
</reference>
<dbReference type="InterPro" id="IPR003697">
    <property type="entry name" value="Maf-like"/>
</dbReference>
<sequence length="180" mass="18743">MQVSQFDEDSLAYLTDGQEYVQQAALGKAHDIAQRHAGWVLGVDTDVVAPDGTILGKPADNAEATAMLRSLSGKTHTVYSGIALLTVAEPGKIVAQETCVVATRVTMASLPDEAIAAYVATGEPLDKAGGYGIQGGAMPFVTHIDGDPSNVIGLPLWSVATLLSQANIPLWQGRETNPGS</sequence>
<evidence type="ECO:0000256" key="2">
    <source>
        <dbReference type="ARBA" id="ARBA00022801"/>
    </source>
</evidence>
<comment type="catalytic activity">
    <reaction evidence="3">
        <text>a ribonucleoside 5'-triphosphate + H2O = a ribonucleoside 5'-phosphate + diphosphate + H(+)</text>
        <dbReference type="Rhea" id="RHEA:23996"/>
        <dbReference type="ChEBI" id="CHEBI:15377"/>
        <dbReference type="ChEBI" id="CHEBI:15378"/>
        <dbReference type="ChEBI" id="CHEBI:33019"/>
        <dbReference type="ChEBI" id="CHEBI:58043"/>
        <dbReference type="ChEBI" id="CHEBI:61557"/>
        <dbReference type="EC" id="3.6.1.9"/>
    </reaction>
</comment>
<accession>A0A7W9SPH6</accession>
<keyword evidence="3" id="KW-0963">Cytoplasm</keyword>
<protein>
    <recommendedName>
        <fullName evidence="3">Nucleoside triphosphate pyrophosphatase</fullName>
        <ecNumber evidence="3">3.6.1.9</ecNumber>
    </recommendedName>
    <alternativeName>
        <fullName evidence="3">Nucleotide pyrophosphatase</fullName>
        <shortName evidence="3">Nucleotide PPase</shortName>
    </alternativeName>
</protein>
<dbReference type="Proteomes" id="UP000520814">
    <property type="component" value="Unassembled WGS sequence"/>
</dbReference>
<dbReference type="HAMAP" id="MF_00528">
    <property type="entry name" value="Maf"/>
    <property type="match status" value="1"/>
</dbReference>
<dbReference type="GO" id="GO:0047429">
    <property type="term" value="F:nucleoside triphosphate diphosphatase activity"/>
    <property type="evidence" value="ECO:0007669"/>
    <property type="project" value="UniProtKB-EC"/>
</dbReference>
<comment type="cofactor">
    <cofactor evidence="1 3">
        <name>a divalent metal cation</name>
        <dbReference type="ChEBI" id="CHEBI:60240"/>
    </cofactor>
</comment>
<dbReference type="PIRSF" id="PIRSF006305">
    <property type="entry name" value="Maf"/>
    <property type="match status" value="1"/>
</dbReference>
<name>A0A7W9SPH6_ARMRO</name>
<comment type="subcellular location">
    <subcellularLocation>
        <location evidence="3">Cytoplasm</location>
    </subcellularLocation>
</comment>
<feature type="active site" description="Proton acceptor" evidence="3">
    <location>
        <position position="44"/>
    </location>
</feature>
<keyword evidence="3" id="KW-0546">Nucleotide metabolism</keyword>
<dbReference type="InterPro" id="IPR029001">
    <property type="entry name" value="ITPase-like_fam"/>
</dbReference>
<dbReference type="AlphaFoldDB" id="A0A7W9SPH6"/>
<gene>
    <name evidence="4" type="ORF">HNQ39_002182</name>
</gene>
<dbReference type="PANTHER" id="PTHR43213">
    <property type="entry name" value="BIFUNCTIONAL DTTP/UTP PYROPHOSPHATASE/METHYLTRANSFERASE PROTEIN-RELATED"/>
    <property type="match status" value="1"/>
</dbReference>
<comment type="similarity">
    <text evidence="3">Belongs to the Maf family.</text>
</comment>